<dbReference type="SUPFAM" id="SSF51569">
    <property type="entry name" value="Aldolase"/>
    <property type="match status" value="1"/>
</dbReference>
<keyword evidence="1" id="KW-0456">Lyase</keyword>
<accession>T1D0Z1</accession>
<evidence type="ECO:0000313" key="1">
    <source>
        <dbReference type="EMBL" id="EQD76085.1"/>
    </source>
</evidence>
<dbReference type="Gene3D" id="3.20.20.70">
    <property type="entry name" value="Aldolase class I"/>
    <property type="match status" value="1"/>
</dbReference>
<organism evidence="1">
    <name type="scientific">mine drainage metagenome</name>
    <dbReference type="NCBI Taxonomy" id="410659"/>
    <lineage>
        <taxon>unclassified sequences</taxon>
        <taxon>metagenomes</taxon>
        <taxon>ecological metagenomes</taxon>
    </lineage>
</organism>
<dbReference type="AlphaFoldDB" id="T1D0Z1"/>
<sequence>GLANAFPEESVRLFDLARSGRGTALDSFYHWFLPLLRLDTGVHFVQSIKLAQARMDRGSERVRPPRLKLSGEERDTVLATLDTALHGRSA</sequence>
<dbReference type="InterPro" id="IPR013785">
    <property type="entry name" value="Aldolase_TIM"/>
</dbReference>
<name>T1D0Z1_9ZZZZ</name>
<gene>
    <name evidence="1" type="ORF">B1B_01930</name>
</gene>
<dbReference type="EMBL" id="AUZY01001148">
    <property type="protein sequence ID" value="EQD76085.1"/>
    <property type="molecule type" value="Genomic_DNA"/>
</dbReference>
<reference evidence="1" key="2">
    <citation type="journal article" date="2014" name="ISME J.">
        <title>Microbial stratification in low pH oxic and suboxic macroscopic growths along an acid mine drainage.</title>
        <authorList>
            <person name="Mendez-Garcia C."/>
            <person name="Mesa V."/>
            <person name="Sprenger R.R."/>
            <person name="Richter M."/>
            <person name="Diez M.S."/>
            <person name="Solano J."/>
            <person name="Bargiela R."/>
            <person name="Golyshina O.V."/>
            <person name="Manteca A."/>
            <person name="Ramos J.L."/>
            <person name="Gallego J.R."/>
            <person name="Llorente I."/>
            <person name="Martins Dos Santos V.A."/>
            <person name="Jensen O.N."/>
            <person name="Pelaez A.I."/>
            <person name="Sanchez J."/>
            <person name="Ferrer M."/>
        </authorList>
    </citation>
    <scope>NUCLEOTIDE SEQUENCE</scope>
</reference>
<dbReference type="EC" id="4.3.3.7" evidence="1"/>
<dbReference type="GO" id="GO:0008840">
    <property type="term" value="F:4-hydroxy-tetrahydrodipicolinate synthase activity"/>
    <property type="evidence" value="ECO:0007669"/>
    <property type="project" value="UniProtKB-EC"/>
</dbReference>
<protein>
    <submittedName>
        <fullName evidence="1">Dihydrodipicolinate synthase</fullName>
        <ecNumber evidence="1">4.3.3.7</ecNumber>
    </submittedName>
</protein>
<feature type="non-terminal residue" evidence="1">
    <location>
        <position position="1"/>
    </location>
</feature>
<proteinExistence type="predicted"/>
<reference evidence="1" key="1">
    <citation type="submission" date="2013-08" db="EMBL/GenBank/DDBJ databases">
        <authorList>
            <person name="Mendez C."/>
            <person name="Richter M."/>
            <person name="Ferrer M."/>
            <person name="Sanchez J."/>
        </authorList>
    </citation>
    <scope>NUCLEOTIDE SEQUENCE</scope>
</reference>
<comment type="caution">
    <text evidence="1">The sequence shown here is derived from an EMBL/GenBank/DDBJ whole genome shotgun (WGS) entry which is preliminary data.</text>
</comment>